<dbReference type="SUPFAM" id="SSF48403">
    <property type="entry name" value="Ankyrin repeat"/>
    <property type="match status" value="1"/>
</dbReference>
<proteinExistence type="predicted"/>
<dbReference type="SMART" id="SM00248">
    <property type="entry name" value="ANK"/>
    <property type="match status" value="2"/>
</dbReference>
<organism evidence="2 3">
    <name type="scientific">Papaver nudicaule</name>
    <name type="common">Iceland poppy</name>
    <dbReference type="NCBI Taxonomy" id="74823"/>
    <lineage>
        <taxon>Eukaryota</taxon>
        <taxon>Viridiplantae</taxon>
        <taxon>Streptophyta</taxon>
        <taxon>Embryophyta</taxon>
        <taxon>Tracheophyta</taxon>
        <taxon>Spermatophyta</taxon>
        <taxon>Magnoliopsida</taxon>
        <taxon>Ranunculales</taxon>
        <taxon>Papaveraceae</taxon>
        <taxon>Papaveroideae</taxon>
        <taxon>Papaver</taxon>
    </lineage>
</organism>
<dbReference type="InterPro" id="IPR002110">
    <property type="entry name" value="Ankyrin_rpt"/>
</dbReference>
<evidence type="ECO:0000313" key="3">
    <source>
        <dbReference type="Proteomes" id="UP001177140"/>
    </source>
</evidence>
<gene>
    <name evidence="2" type="ORF">MKW94_005225</name>
</gene>
<dbReference type="PANTHER" id="PTHR23335">
    <property type="entry name" value="CALMODULIN-BINDING TRANSCRIPTION ACTIVATOR CAMTA"/>
    <property type="match status" value="1"/>
</dbReference>
<reference evidence="2" key="1">
    <citation type="submission" date="2022-03" db="EMBL/GenBank/DDBJ databases">
        <title>A functionally conserved STORR gene fusion in Papaver species that diverged 16.8 million years ago.</title>
        <authorList>
            <person name="Catania T."/>
        </authorList>
    </citation>
    <scope>NUCLEOTIDE SEQUENCE</scope>
    <source>
        <strain evidence="2">S-191538</strain>
    </source>
</reference>
<dbReference type="AlphaFoldDB" id="A0AA41RMW8"/>
<accession>A0AA41RMW8</accession>
<dbReference type="PROSITE" id="PS50088">
    <property type="entry name" value="ANK_REPEAT"/>
    <property type="match status" value="1"/>
</dbReference>
<dbReference type="Gene3D" id="1.25.40.20">
    <property type="entry name" value="Ankyrin repeat-containing domain"/>
    <property type="match status" value="1"/>
</dbReference>
<feature type="repeat" description="ANK" evidence="1">
    <location>
        <begin position="236"/>
        <end position="268"/>
    </location>
</feature>
<comment type="caution">
    <text evidence="2">The sequence shown here is derived from an EMBL/GenBank/DDBJ whole genome shotgun (WGS) entry which is preliminary data.</text>
</comment>
<sequence length="320" mass="35814">MLHNFVHFIFICKRIESLIPVYEYVNHHQQNTPFGLTEVCCCNLRRGTKDPVVLVTGSFRKSYSDFGTDPISGKKHPIYFVIGDLVVPAEPVNEYQYQGPLLPNLPGGVDFYVSLNRIAPSSQVMKLKFPSKTSKSNSELKLERKLGKLLVTDEKDQRVLIKKLKKCDNLETHSEIILREYLKEWIFEGCREVIATNREGHAVIHLKDDLCASLGYAWAIGIFKQFAFSFDGKDENGWTPLHWAAYYGRRGAATALLIGGANPTLVTPPTLDYLSGRTAADIASTRGHADLAAYLAEVVKNPDKILTLSAHHAKRVIVEG</sequence>
<name>A0AA41RMW8_PAPNU</name>
<dbReference type="PANTHER" id="PTHR23335:SF3">
    <property type="entry name" value="CALMODULIN-BINDING TRANSCRIPTION ACTIVATOR 5"/>
    <property type="match status" value="1"/>
</dbReference>
<evidence type="ECO:0000313" key="2">
    <source>
        <dbReference type="EMBL" id="MCL7021601.1"/>
    </source>
</evidence>
<keyword evidence="3" id="KW-1185">Reference proteome</keyword>
<dbReference type="GO" id="GO:0006357">
    <property type="term" value="P:regulation of transcription by RNA polymerase II"/>
    <property type="evidence" value="ECO:0007669"/>
    <property type="project" value="TreeGrafter"/>
</dbReference>
<dbReference type="GO" id="GO:0005634">
    <property type="term" value="C:nucleus"/>
    <property type="evidence" value="ECO:0007669"/>
    <property type="project" value="TreeGrafter"/>
</dbReference>
<dbReference type="InterPro" id="IPR036770">
    <property type="entry name" value="Ankyrin_rpt-contain_sf"/>
</dbReference>
<dbReference type="PROSITE" id="PS50297">
    <property type="entry name" value="ANK_REP_REGION"/>
    <property type="match status" value="1"/>
</dbReference>
<dbReference type="Proteomes" id="UP001177140">
    <property type="component" value="Unassembled WGS sequence"/>
</dbReference>
<protein>
    <submittedName>
        <fullName evidence="2">Uncharacterized protein</fullName>
    </submittedName>
</protein>
<dbReference type="GO" id="GO:0003690">
    <property type="term" value="F:double-stranded DNA binding"/>
    <property type="evidence" value="ECO:0007669"/>
    <property type="project" value="TreeGrafter"/>
</dbReference>
<keyword evidence="1" id="KW-0040">ANK repeat</keyword>
<dbReference type="Pfam" id="PF12796">
    <property type="entry name" value="Ank_2"/>
    <property type="match status" value="1"/>
</dbReference>
<dbReference type="GO" id="GO:0003712">
    <property type="term" value="F:transcription coregulator activity"/>
    <property type="evidence" value="ECO:0007669"/>
    <property type="project" value="TreeGrafter"/>
</dbReference>
<dbReference type="EMBL" id="JAJJMA010002505">
    <property type="protein sequence ID" value="MCL7021601.1"/>
    <property type="molecule type" value="Genomic_DNA"/>
</dbReference>
<evidence type="ECO:0000256" key="1">
    <source>
        <dbReference type="PROSITE-ProRule" id="PRU00023"/>
    </source>
</evidence>